<dbReference type="PROSITE" id="PS50885">
    <property type="entry name" value="HAMP"/>
    <property type="match status" value="1"/>
</dbReference>
<dbReference type="Proteomes" id="UP001316087">
    <property type="component" value="Unassembled WGS sequence"/>
</dbReference>
<evidence type="ECO:0000256" key="4">
    <source>
        <dbReference type="ARBA" id="ARBA00022475"/>
    </source>
</evidence>
<dbReference type="EC" id="2.7.13.3" evidence="3"/>
<keyword evidence="13" id="KW-0843">Virulence</keyword>
<dbReference type="SUPFAM" id="SSF158472">
    <property type="entry name" value="HAMP domain-like"/>
    <property type="match status" value="1"/>
</dbReference>
<accession>A0ABS9UG95</accession>
<evidence type="ECO:0000256" key="14">
    <source>
        <dbReference type="ARBA" id="ARBA00023136"/>
    </source>
</evidence>
<evidence type="ECO:0000256" key="5">
    <source>
        <dbReference type="ARBA" id="ARBA00022553"/>
    </source>
</evidence>
<dbReference type="Gene3D" id="6.10.340.10">
    <property type="match status" value="1"/>
</dbReference>
<protein>
    <recommendedName>
        <fullName evidence="16">Heme sensor protein HssS</fullName>
        <ecNumber evidence="3">2.7.13.3</ecNumber>
    </recommendedName>
</protein>
<evidence type="ECO:0000256" key="11">
    <source>
        <dbReference type="ARBA" id="ARBA00022989"/>
    </source>
</evidence>
<evidence type="ECO:0000313" key="20">
    <source>
        <dbReference type="EMBL" id="MCH7323373.1"/>
    </source>
</evidence>
<keyword evidence="5" id="KW-0597">Phosphoprotein</keyword>
<dbReference type="CDD" id="cd00075">
    <property type="entry name" value="HATPase"/>
    <property type="match status" value="1"/>
</dbReference>
<dbReference type="InterPro" id="IPR036890">
    <property type="entry name" value="HATPase_C_sf"/>
</dbReference>
<comment type="catalytic activity">
    <reaction evidence="1">
        <text>ATP + protein L-histidine = ADP + protein N-phospho-L-histidine.</text>
        <dbReference type="EC" id="2.7.13.3"/>
    </reaction>
</comment>
<dbReference type="InterPro" id="IPR004358">
    <property type="entry name" value="Sig_transdc_His_kin-like_C"/>
</dbReference>
<dbReference type="CDD" id="cd06225">
    <property type="entry name" value="HAMP"/>
    <property type="match status" value="1"/>
</dbReference>
<evidence type="ECO:0000256" key="10">
    <source>
        <dbReference type="ARBA" id="ARBA00022840"/>
    </source>
</evidence>
<evidence type="ECO:0000259" key="19">
    <source>
        <dbReference type="PROSITE" id="PS50885"/>
    </source>
</evidence>
<evidence type="ECO:0000256" key="15">
    <source>
        <dbReference type="ARBA" id="ARBA00037219"/>
    </source>
</evidence>
<evidence type="ECO:0000313" key="21">
    <source>
        <dbReference type="Proteomes" id="UP001316087"/>
    </source>
</evidence>
<feature type="domain" description="Histidine kinase" evidence="18">
    <location>
        <begin position="244"/>
        <end position="456"/>
    </location>
</feature>
<dbReference type="PROSITE" id="PS50109">
    <property type="entry name" value="HIS_KIN"/>
    <property type="match status" value="1"/>
</dbReference>
<dbReference type="SUPFAM" id="SSF55874">
    <property type="entry name" value="ATPase domain of HSP90 chaperone/DNA topoisomerase II/histidine kinase"/>
    <property type="match status" value="1"/>
</dbReference>
<evidence type="ECO:0000256" key="7">
    <source>
        <dbReference type="ARBA" id="ARBA00022692"/>
    </source>
</evidence>
<reference evidence="20 21" key="1">
    <citation type="submission" date="2022-03" db="EMBL/GenBank/DDBJ databases">
        <authorList>
            <person name="Jo J.-H."/>
            <person name="Im W.-T."/>
        </authorList>
    </citation>
    <scope>NUCLEOTIDE SEQUENCE [LARGE SCALE GENOMIC DNA]</scope>
    <source>
        <strain evidence="20 21">MA9</strain>
    </source>
</reference>
<dbReference type="PANTHER" id="PTHR45528:SF11">
    <property type="entry name" value="HISTIDINE KINASE"/>
    <property type="match status" value="1"/>
</dbReference>
<proteinExistence type="predicted"/>
<dbReference type="SMART" id="SM00304">
    <property type="entry name" value="HAMP"/>
    <property type="match status" value="1"/>
</dbReference>
<keyword evidence="12" id="KW-0902">Two-component regulatory system</keyword>
<evidence type="ECO:0000256" key="9">
    <source>
        <dbReference type="ARBA" id="ARBA00022777"/>
    </source>
</evidence>
<keyword evidence="6" id="KW-0808">Transferase</keyword>
<gene>
    <name evidence="20" type="ORF">LZ480_15970</name>
</gene>
<keyword evidence="21" id="KW-1185">Reference proteome</keyword>
<dbReference type="Pfam" id="PF00512">
    <property type="entry name" value="HisKA"/>
    <property type="match status" value="1"/>
</dbReference>
<keyword evidence="8" id="KW-0547">Nucleotide-binding</keyword>
<sequence>MKTLYTKFVVTTIVIMIFSSLTAFFISNLYYQSSLKPKNDAKTTELAVEMVQYIEKHPELPLANYLQHSAATGYHIMLIDSKNNTKMFGEPFRDTALDQTTIDKVLNGEIFHGIAEFPQQTFVTGFFANELKNSIGVPLHYANETYAFFLRPNVKIAFNEMHYLFAALIIFTILLSIILVLLSTKFIVQPIKKLKAATSSIADGNYKIQLDHRNDELGQLSESFMQMAKKLSYVDEKRKEFISNISHDIQSPLSNIKGFMTLIENEHTIKEQYALSINAEINRLSTLTNQLLQLTTLDQQERTVKFKNYSLDEQLQKLIHQYQWQFQQKDLMASYSLPATTIYGDSELLSMVWDNLLSNAIKYTNEFGMIGIQLQQDSDAISVIFHDNGIGIPEQEQQRIFERFYRVDSARTRTIEGTGLGLAIAQQIVQLHNGTIDVVSTTGAGTTITVTIPQNDANDYL</sequence>
<dbReference type="Gene3D" id="3.30.565.10">
    <property type="entry name" value="Histidine kinase-like ATPase, C-terminal domain"/>
    <property type="match status" value="1"/>
</dbReference>
<dbReference type="Gene3D" id="1.10.287.130">
    <property type="match status" value="1"/>
</dbReference>
<dbReference type="InterPro" id="IPR036097">
    <property type="entry name" value="HisK_dim/P_sf"/>
</dbReference>
<keyword evidence="9 20" id="KW-0418">Kinase</keyword>
<dbReference type="SUPFAM" id="SSF47384">
    <property type="entry name" value="Homodimeric domain of signal transducing histidine kinase"/>
    <property type="match status" value="1"/>
</dbReference>
<keyword evidence="7 17" id="KW-0812">Transmembrane</keyword>
<keyword evidence="14 17" id="KW-0472">Membrane</keyword>
<feature type="domain" description="HAMP" evidence="19">
    <location>
        <begin position="185"/>
        <end position="236"/>
    </location>
</feature>
<dbReference type="SMART" id="SM00387">
    <property type="entry name" value="HATPase_c"/>
    <property type="match status" value="1"/>
</dbReference>
<evidence type="ECO:0000256" key="6">
    <source>
        <dbReference type="ARBA" id="ARBA00022679"/>
    </source>
</evidence>
<evidence type="ECO:0000256" key="16">
    <source>
        <dbReference type="ARBA" id="ARBA00040841"/>
    </source>
</evidence>
<dbReference type="InterPro" id="IPR003594">
    <property type="entry name" value="HATPase_dom"/>
</dbReference>
<comment type="subcellular location">
    <subcellularLocation>
        <location evidence="2">Cell membrane</location>
        <topology evidence="2">Multi-pass membrane protein</topology>
    </subcellularLocation>
</comment>
<dbReference type="RefSeq" id="WP_241370545.1">
    <property type="nucleotide sequence ID" value="NZ_JAKZFC010000007.1"/>
</dbReference>
<dbReference type="CDD" id="cd00082">
    <property type="entry name" value="HisKA"/>
    <property type="match status" value="1"/>
</dbReference>
<dbReference type="InterPro" id="IPR003660">
    <property type="entry name" value="HAMP_dom"/>
</dbReference>
<dbReference type="PANTHER" id="PTHR45528">
    <property type="entry name" value="SENSOR HISTIDINE KINASE CPXA"/>
    <property type="match status" value="1"/>
</dbReference>
<comment type="function">
    <text evidence="15">Member of the two-component regulatory system HssS/HssR involved in intracellular heme homeostasis and tempering of staphylococcal virulence. HssS functions as a heme sensor histidine kinase which is autophosphorylated at a histidine residue and transfers its phosphate group to an aspartate residue of HssR. HssR/HssS activates the expression of hrtAB, an efflux pump, in response to extracellular heme, hemin, hemoglobin or blood.</text>
</comment>
<evidence type="ECO:0000256" key="13">
    <source>
        <dbReference type="ARBA" id="ARBA00023026"/>
    </source>
</evidence>
<evidence type="ECO:0000259" key="18">
    <source>
        <dbReference type="PROSITE" id="PS50109"/>
    </source>
</evidence>
<keyword evidence="10" id="KW-0067">ATP-binding</keyword>
<dbReference type="SMART" id="SM00388">
    <property type="entry name" value="HisKA"/>
    <property type="match status" value="1"/>
</dbReference>
<dbReference type="GO" id="GO:0016301">
    <property type="term" value="F:kinase activity"/>
    <property type="evidence" value="ECO:0007669"/>
    <property type="project" value="UniProtKB-KW"/>
</dbReference>
<dbReference type="Pfam" id="PF02518">
    <property type="entry name" value="HATPase_c"/>
    <property type="match status" value="1"/>
</dbReference>
<name>A0ABS9UG95_9BACL</name>
<evidence type="ECO:0000256" key="12">
    <source>
        <dbReference type="ARBA" id="ARBA00023012"/>
    </source>
</evidence>
<dbReference type="InterPro" id="IPR050398">
    <property type="entry name" value="HssS/ArlS-like"/>
</dbReference>
<comment type="caution">
    <text evidence="20">The sequence shown here is derived from an EMBL/GenBank/DDBJ whole genome shotgun (WGS) entry which is preliminary data.</text>
</comment>
<evidence type="ECO:0000256" key="8">
    <source>
        <dbReference type="ARBA" id="ARBA00022741"/>
    </source>
</evidence>
<dbReference type="EMBL" id="JAKZFC010000007">
    <property type="protein sequence ID" value="MCH7323373.1"/>
    <property type="molecule type" value="Genomic_DNA"/>
</dbReference>
<dbReference type="PRINTS" id="PR00344">
    <property type="entry name" value="BCTRLSENSOR"/>
</dbReference>
<keyword evidence="4" id="KW-1003">Cell membrane</keyword>
<feature type="transmembrane region" description="Helical" evidence="17">
    <location>
        <begin position="161"/>
        <end position="182"/>
    </location>
</feature>
<evidence type="ECO:0000256" key="3">
    <source>
        <dbReference type="ARBA" id="ARBA00012438"/>
    </source>
</evidence>
<dbReference type="InterPro" id="IPR005467">
    <property type="entry name" value="His_kinase_dom"/>
</dbReference>
<dbReference type="InterPro" id="IPR003661">
    <property type="entry name" value="HisK_dim/P_dom"/>
</dbReference>
<evidence type="ECO:0000256" key="17">
    <source>
        <dbReference type="SAM" id="Phobius"/>
    </source>
</evidence>
<evidence type="ECO:0000256" key="2">
    <source>
        <dbReference type="ARBA" id="ARBA00004651"/>
    </source>
</evidence>
<evidence type="ECO:0000256" key="1">
    <source>
        <dbReference type="ARBA" id="ARBA00000085"/>
    </source>
</evidence>
<keyword evidence="11 17" id="KW-1133">Transmembrane helix</keyword>
<dbReference type="Pfam" id="PF00672">
    <property type="entry name" value="HAMP"/>
    <property type="match status" value="1"/>
</dbReference>
<organism evidence="20 21">
    <name type="scientific">Solibacillus palustris</name>
    <dbReference type="NCBI Taxonomy" id="2908203"/>
    <lineage>
        <taxon>Bacteria</taxon>
        <taxon>Bacillati</taxon>
        <taxon>Bacillota</taxon>
        <taxon>Bacilli</taxon>
        <taxon>Bacillales</taxon>
        <taxon>Caryophanaceae</taxon>
        <taxon>Solibacillus</taxon>
    </lineage>
</organism>
<feature type="transmembrane region" description="Helical" evidence="17">
    <location>
        <begin position="6"/>
        <end position="31"/>
    </location>
</feature>